<feature type="domain" description="Galactose-1-phosphate uridyl transferase N-terminal" evidence="4">
    <location>
        <begin position="79"/>
        <end position="140"/>
    </location>
</feature>
<reference evidence="5 6" key="1">
    <citation type="journal article" date="2016" name="Environ. Microbiol.">
        <title>Genomic resolution of a cold subsurface aquifer community provides metabolic insights for novel microbes adapted to high CO concentrations.</title>
        <authorList>
            <person name="Probst A.J."/>
            <person name="Castelle C.J."/>
            <person name="Singh A."/>
            <person name="Brown C.T."/>
            <person name="Anantharaman K."/>
            <person name="Sharon I."/>
            <person name="Hug L.A."/>
            <person name="Burstein D."/>
            <person name="Emerson J.B."/>
            <person name="Thomas B.C."/>
            <person name="Banfield J.F."/>
        </authorList>
    </citation>
    <scope>NUCLEOTIDE SEQUENCE [LARGE SCALE GENOMIC DNA]</scope>
    <source>
        <strain evidence="5">CG2_30_33_16</strain>
    </source>
</reference>
<dbReference type="InterPro" id="IPR053177">
    <property type="entry name" value="ADP-glucose_phosphorylase"/>
</dbReference>
<evidence type="ECO:0000256" key="2">
    <source>
        <dbReference type="ARBA" id="ARBA00022695"/>
    </source>
</evidence>
<dbReference type="Gene3D" id="3.30.428.10">
    <property type="entry name" value="HIT-like"/>
    <property type="match status" value="3"/>
</dbReference>
<dbReference type="GO" id="GO:0006012">
    <property type="term" value="P:galactose metabolic process"/>
    <property type="evidence" value="ECO:0007669"/>
    <property type="project" value="InterPro"/>
</dbReference>
<keyword evidence="2" id="KW-0548">Nucleotidyltransferase</keyword>
<keyword evidence="3" id="KW-0119">Carbohydrate metabolism</keyword>
<evidence type="ECO:0000256" key="3">
    <source>
        <dbReference type="ARBA" id="ARBA00023277"/>
    </source>
</evidence>
<comment type="caution">
    <text evidence="5">The sequence shown here is derived from an EMBL/GenBank/DDBJ whole genome shotgun (WGS) entry which is preliminary data.</text>
</comment>
<dbReference type="PANTHER" id="PTHR42763">
    <property type="entry name" value="ADP-GLUCOSE PHOSPHORYLASE"/>
    <property type="match status" value="1"/>
</dbReference>
<accession>A0A1J5HXP0</accession>
<dbReference type="GO" id="GO:0008108">
    <property type="term" value="F:UDP-glucose:hexose-1-phosphate uridylyltransferase activity"/>
    <property type="evidence" value="ECO:0007669"/>
    <property type="project" value="InterPro"/>
</dbReference>
<proteinExistence type="predicted"/>
<dbReference type="PANTHER" id="PTHR42763:SF2">
    <property type="entry name" value="ADP-GLUCOSE PHOSPHORYLASE"/>
    <property type="match status" value="1"/>
</dbReference>
<keyword evidence="1" id="KW-0808">Transferase</keyword>
<organism evidence="5 6">
    <name type="scientific">Candidatus Roizmanbacteria bacterium CG2_30_33_16</name>
    <dbReference type="NCBI Taxonomy" id="1805340"/>
    <lineage>
        <taxon>Bacteria</taxon>
        <taxon>Candidatus Roizmaniibacteriota</taxon>
    </lineage>
</organism>
<evidence type="ECO:0000313" key="6">
    <source>
        <dbReference type="Proteomes" id="UP000183758"/>
    </source>
</evidence>
<name>A0A1J5HXP0_9BACT</name>
<gene>
    <name evidence="5" type="ORF">AUK04_00395</name>
</gene>
<feature type="non-terminal residue" evidence="5">
    <location>
        <position position="248"/>
    </location>
</feature>
<evidence type="ECO:0000256" key="1">
    <source>
        <dbReference type="ARBA" id="ARBA00022679"/>
    </source>
</evidence>
<dbReference type="AlphaFoldDB" id="A0A1J5HXP0"/>
<dbReference type="InterPro" id="IPR005849">
    <property type="entry name" value="GalP_Utransf_N"/>
</dbReference>
<evidence type="ECO:0000313" key="5">
    <source>
        <dbReference type="EMBL" id="OIP86570.1"/>
    </source>
</evidence>
<dbReference type="Proteomes" id="UP000183758">
    <property type="component" value="Unassembled WGS sequence"/>
</dbReference>
<dbReference type="Pfam" id="PF01087">
    <property type="entry name" value="GalP_UDP_transf"/>
    <property type="match status" value="1"/>
</dbReference>
<dbReference type="InterPro" id="IPR036265">
    <property type="entry name" value="HIT-like_sf"/>
</dbReference>
<evidence type="ECO:0000259" key="4">
    <source>
        <dbReference type="Pfam" id="PF01087"/>
    </source>
</evidence>
<protein>
    <recommendedName>
        <fullName evidence="4">Galactose-1-phosphate uridyl transferase N-terminal domain-containing protein</fullName>
    </recommendedName>
</protein>
<dbReference type="SUPFAM" id="SSF54197">
    <property type="entry name" value="HIT-like"/>
    <property type="match status" value="2"/>
</dbReference>
<dbReference type="EMBL" id="MNZM01000008">
    <property type="protein sequence ID" value="OIP86570.1"/>
    <property type="molecule type" value="Genomic_DNA"/>
</dbReference>
<sequence>MSKYVPDISSHRWVIISPQRTHRPTDLFDRKAKKVCPFCPGNESLTPETVLELNHDEGKGKHWQVRVIPNKFPITDLHEVIIHSPSCELDIEDLPIKDVALIFQAYRQRYQFYKTRGQIIIFCNHGEHAGASLDHPHSQLVVIPPQINMDVLFREPLSNVILENTYFNVYCPDFSQWPYETWFVPKKRTTTFGDITDDEIVDLVDLLKKTLKQLRKIYVKNQHTLLPFDYNYYIHPKEDWYLRLIPRF</sequence>